<evidence type="ECO:0000256" key="17">
    <source>
        <dbReference type="ARBA" id="ARBA00023180"/>
    </source>
</evidence>
<evidence type="ECO:0000256" key="2">
    <source>
        <dbReference type="ARBA" id="ARBA00004479"/>
    </source>
</evidence>
<evidence type="ECO:0000313" key="24">
    <source>
        <dbReference type="Proteomes" id="UP000595140"/>
    </source>
</evidence>
<dbReference type="FunFam" id="3.80.10.10:FF:000095">
    <property type="entry name" value="LRR receptor-like serine/threonine-protein kinase GSO1"/>
    <property type="match status" value="1"/>
</dbReference>
<dbReference type="OrthoDB" id="676979at2759"/>
<dbReference type="InterPro" id="IPR000719">
    <property type="entry name" value="Prot_kinase_dom"/>
</dbReference>
<dbReference type="Gene3D" id="3.30.200.20">
    <property type="entry name" value="Phosphorylase Kinase, domain 1"/>
    <property type="match status" value="1"/>
</dbReference>
<dbReference type="InterPro" id="IPR008266">
    <property type="entry name" value="Tyr_kinase_AS"/>
</dbReference>
<evidence type="ECO:0000256" key="12">
    <source>
        <dbReference type="ARBA" id="ARBA00022777"/>
    </source>
</evidence>
<keyword evidence="7" id="KW-0808">Transferase</keyword>
<evidence type="ECO:0000256" key="14">
    <source>
        <dbReference type="ARBA" id="ARBA00022989"/>
    </source>
</evidence>
<dbReference type="AlphaFoldDB" id="A0A484L8C9"/>
<keyword evidence="10" id="KW-0677">Repeat</keyword>
<dbReference type="PRINTS" id="PR00019">
    <property type="entry name" value="LEURICHRPT"/>
</dbReference>
<dbReference type="InterPro" id="IPR032675">
    <property type="entry name" value="LRR_dom_sf"/>
</dbReference>
<dbReference type="SMART" id="SM00365">
    <property type="entry name" value="LRR_SD22"/>
    <property type="match status" value="5"/>
</dbReference>
<dbReference type="InterPro" id="IPR011009">
    <property type="entry name" value="Kinase-like_dom_sf"/>
</dbReference>
<evidence type="ECO:0000256" key="1">
    <source>
        <dbReference type="ARBA" id="ARBA00004236"/>
    </source>
</evidence>
<evidence type="ECO:0000256" key="5">
    <source>
        <dbReference type="ARBA" id="ARBA00022553"/>
    </source>
</evidence>
<gene>
    <name evidence="23" type="ORF">CCAM_LOCUS14260</name>
</gene>
<dbReference type="FunFam" id="3.80.10.10:FF:000383">
    <property type="entry name" value="Leucine-rich repeat receptor protein kinase EMS1"/>
    <property type="match status" value="1"/>
</dbReference>
<dbReference type="FunFam" id="3.80.10.10:FF:000400">
    <property type="entry name" value="Nuclear pore complex protein NUP107"/>
    <property type="match status" value="1"/>
</dbReference>
<dbReference type="PROSITE" id="PS51450">
    <property type="entry name" value="LRR"/>
    <property type="match status" value="1"/>
</dbReference>
<keyword evidence="15 21" id="KW-0472">Membrane</keyword>
<dbReference type="Pfam" id="PF13855">
    <property type="entry name" value="LRR_8"/>
    <property type="match status" value="1"/>
</dbReference>
<dbReference type="EC" id="2.7.11.1" evidence="3"/>
<protein>
    <recommendedName>
        <fullName evidence="3">non-specific serine/threonine protein kinase</fullName>
        <ecNumber evidence="3">2.7.11.1</ecNumber>
    </recommendedName>
</protein>
<dbReference type="Gene3D" id="3.80.10.10">
    <property type="entry name" value="Ribonuclease Inhibitor"/>
    <property type="match status" value="2"/>
</dbReference>
<dbReference type="SUPFAM" id="SSF52047">
    <property type="entry name" value="RNI-like"/>
    <property type="match status" value="1"/>
</dbReference>
<evidence type="ECO:0000256" key="9">
    <source>
        <dbReference type="ARBA" id="ARBA00022729"/>
    </source>
</evidence>
<feature type="transmembrane region" description="Helical" evidence="21">
    <location>
        <begin position="614"/>
        <end position="633"/>
    </location>
</feature>
<keyword evidence="13 20" id="KW-0067">ATP-binding</keyword>
<keyword evidence="6" id="KW-0433">Leucine-rich repeat</keyword>
<keyword evidence="11 20" id="KW-0547">Nucleotide-binding</keyword>
<name>A0A484L8C9_9ASTE</name>
<feature type="binding site" evidence="20">
    <location>
        <position position="708"/>
    </location>
    <ligand>
        <name>ATP</name>
        <dbReference type="ChEBI" id="CHEBI:30616"/>
    </ligand>
</feature>
<evidence type="ECO:0000313" key="23">
    <source>
        <dbReference type="EMBL" id="VFQ72484.1"/>
    </source>
</evidence>
<comment type="catalytic activity">
    <reaction evidence="18">
        <text>L-threonyl-[protein] + ATP = O-phospho-L-threonyl-[protein] + ADP + H(+)</text>
        <dbReference type="Rhea" id="RHEA:46608"/>
        <dbReference type="Rhea" id="RHEA-COMP:11060"/>
        <dbReference type="Rhea" id="RHEA-COMP:11605"/>
        <dbReference type="ChEBI" id="CHEBI:15378"/>
        <dbReference type="ChEBI" id="CHEBI:30013"/>
        <dbReference type="ChEBI" id="CHEBI:30616"/>
        <dbReference type="ChEBI" id="CHEBI:61977"/>
        <dbReference type="ChEBI" id="CHEBI:456216"/>
        <dbReference type="EC" id="2.7.11.1"/>
    </reaction>
</comment>
<evidence type="ECO:0000256" key="18">
    <source>
        <dbReference type="ARBA" id="ARBA00047899"/>
    </source>
</evidence>
<evidence type="ECO:0000256" key="4">
    <source>
        <dbReference type="ARBA" id="ARBA00022527"/>
    </source>
</evidence>
<sequence length="972" mass="107061">MTRDRVPQAAVWELSKNPIKAIFFSGKSSPEQEAAALRDSNWWLNCSQVNFNTSDHCTWPGIACDRNGSVTQIALPPDWHSHCAAIGDKFRRLSFSSLPNLAVLNLTGQELAGTIPIEIGSLRNLAVLDLSSNRLRDLLSSLVRNLTSLLELDVSSNSFYGPVPPEIGSLGSLVKLKVGSNSLQGLIPSSLGNLKSLVRLELRDNYLTGSIPKSIGELENLEVLDLGFNMINATIPSQITHLKKLVTLDLQVNQLEGLIHPWVGKLKELEVIDLSYNNFAGPIPSTIGKLVNLKVFRLGNNWINGSIPSEIGYLKDLSKLELHVNNISGPLPTPLGNMKKLTLAILSTNWISGSIPSELGGLENLMTLDLSSNNLTGRIPLSLGKLRNLRSLRLGWNLLDGPVPKELGNLTQLQVLDLSTNWLEGQLPDALGSLTSLFEFDVSNNALYGFIPPEIGFMRSLAKLNLSINSLNGSIPTSFGNLKGLFELDLSTNWVSGSIPSFEHLLMLRQLNLSRNTLKGTIPMEVLSRRLDLVDLSYNNLSGKLPTNFTWQVSEIDLSFNSFSGILPCTLHQNRHYKFGGNKGLVHESCKTSQLLPPPASAHSENGRSRTKKVVIIAICTGCLACIILVFFLSSRIKKDVITNSESEKEESTNADLTAVWNFDGKIAFQNIITATEDFDIKYCIGTGGYGSVYKAKLPSGKVVAVKKLHHYEAEEPEFDRSFKNEAKMLTEIRHRNIVKLHGFCLHRRSMFLIYEYMDKGSLFYVLRNDVEAVELDWGKRVSIINGVAQALSYMHHDCSPPIVHRDISSNNILLNSNLEGFLSDFGTARLLSPHSLNQTVLAGTKGYIAPELGCTMIVNERCDVYSFGVVALETIMGKHPEEVILLLASKSHQDKVLIDLLDPRILPPSSKKDAQSIAITTKIALSCLNSNPKLRPTMKQVCAELNVCDRTGLHQPLDAISIWSLVMNAGI</sequence>
<dbReference type="Pfam" id="PF00560">
    <property type="entry name" value="LRR_1"/>
    <property type="match status" value="3"/>
</dbReference>
<dbReference type="Proteomes" id="UP000595140">
    <property type="component" value="Unassembled WGS sequence"/>
</dbReference>
<evidence type="ECO:0000256" key="7">
    <source>
        <dbReference type="ARBA" id="ARBA00022679"/>
    </source>
</evidence>
<keyword evidence="5" id="KW-0597">Phosphoprotein</keyword>
<proteinExistence type="predicted"/>
<dbReference type="InterPro" id="IPR051716">
    <property type="entry name" value="Plant_RL_S/T_kinase"/>
</dbReference>
<dbReference type="Gene3D" id="1.10.510.10">
    <property type="entry name" value="Transferase(Phosphotransferase) domain 1"/>
    <property type="match status" value="1"/>
</dbReference>
<evidence type="ECO:0000256" key="21">
    <source>
        <dbReference type="SAM" id="Phobius"/>
    </source>
</evidence>
<dbReference type="Pfam" id="PF00069">
    <property type="entry name" value="Pkinase"/>
    <property type="match status" value="1"/>
</dbReference>
<evidence type="ECO:0000256" key="11">
    <source>
        <dbReference type="ARBA" id="ARBA00022741"/>
    </source>
</evidence>
<keyword evidence="9" id="KW-0732">Signal</keyword>
<dbReference type="GO" id="GO:0004674">
    <property type="term" value="F:protein serine/threonine kinase activity"/>
    <property type="evidence" value="ECO:0007669"/>
    <property type="project" value="UniProtKB-KW"/>
</dbReference>
<keyword evidence="16" id="KW-0675">Receptor</keyword>
<evidence type="ECO:0000256" key="15">
    <source>
        <dbReference type="ARBA" id="ARBA00023136"/>
    </source>
</evidence>
<evidence type="ECO:0000256" key="19">
    <source>
        <dbReference type="ARBA" id="ARBA00048679"/>
    </source>
</evidence>
<accession>A0A484L8C9</accession>
<dbReference type="FunFam" id="1.10.510.10:FF:000479">
    <property type="entry name" value="Leucine-rich repeat receptor-like protein kinase"/>
    <property type="match status" value="1"/>
</dbReference>
<dbReference type="SUPFAM" id="SSF56112">
    <property type="entry name" value="Protein kinase-like (PK-like)"/>
    <property type="match status" value="1"/>
</dbReference>
<keyword evidence="4" id="KW-0723">Serine/threonine-protein kinase</keyword>
<reference evidence="23 24" key="1">
    <citation type="submission" date="2018-04" db="EMBL/GenBank/DDBJ databases">
        <authorList>
            <person name="Vogel A."/>
        </authorList>
    </citation>
    <scope>NUCLEOTIDE SEQUENCE [LARGE SCALE GENOMIC DNA]</scope>
</reference>
<dbReference type="SMART" id="SM00369">
    <property type="entry name" value="LRR_TYP"/>
    <property type="match status" value="8"/>
</dbReference>
<dbReference type="InterPro" id="IPR001611">
    <property type="entry name" value="Leu-rich_rpt"/>
</dbReference>
<evidence type="ECO:0000256" key="16">
    <source>
        <dbReference type="ARBA" id="ARBA00023170"/>
    </source>
</evidence>
<dbReference type="SUPFAM" id="SSF52058">
    <property type="entry name" value="L domain-like"/>
    <property type="match status" value="2"/>
</dbReference>
<dbReference type="EMBL" id="OOIL02001115">
    <property type="protein sequence ID" value="VFQ72484.1"/>
    <property type="molecule type" value="Genomic_DNA"/>
</dbReference>
<keyword evidence="17" id="KW-0325">Glycoprotein</keyword>
<evidence type="ECO:0000256" key="6">
    <source>
        <dbReference type="ARBA" id="ARBA00022614"/>
    </source>
</evidence>
<dbReference type="PROSITE" id="PS00109">
    <property type="entry name" value="PROTEIN_KINASE_TYR"/>
    <property type="match status" value="1"/>
</dbReference>
<dbReference type="GO" id="GO:0005886">
    <property type="term" value="C:plasma membrane"/>
    <property type="evidence" value="ECO:0007669"/>
    <property type="project" value="UniProtKB-SubCell"/>
</dbReference>
<dbReference type="PROSITE" id="PS50011">
    <property type="entry name" value="PROTEIN_KINASE_DOM"/>
    <property type="match status" value="1"/>
</dbReference>
<feature type="domain" description="Protein kinase" evidence="22">
    <location>
        <begin position="679"/>
        <end position="958"/>
    </location>
</feature>
<dbReference type="GO" id="GO:0099402">
    <property type="term" value="P:plant organ development"/>
    <property type="evidence" value="ECO:0007669"/>
    <property type="project" value="UniProtKB-ARBA"/>
</dbReference>
<keyword evidence="24" id="KW-1185">Reference proteome</keyword>
<dbReference type="GO" id="GO:0051707">
    <property type="term" value="P:response to other organism"/>
    <property type="evidence" value="ECO:0007669"/>
    <property type="project" value="UniProtKB-ARBA"/>
</dbReference>
<dbReference type="GO" id="GO:0009653">
    <property type="term" value="P:anatomical structure morphogenesis"/>
    <property type="evidence" value="ECO:0007669"/>
    <property type="project" value="UniProtKB-ARBA"/>
</dbReference>
<keyword evidence="12" id="KW-0418">Kinase</keyword>
<dbReference type="InterPro" id="IPR003591">
    <property type="entry name" value="Leu-rich_rpt_typical-subtyp"/>
</dbReference>
<evidence type="ECO:0000256" key="20">
    <source>
        <dbReference type="PROSITE-ProRule" id="PRU10141"/>
    </source>
</evidence>
<organism evidence="23 24">
    <name type="scientific">Cuscuta campestris</name>
    <dbReference type="NCBI Taxonomy" id="132261"/>
    <lineage>
        <taxon>Eukaryota</taxon>
        <taxon>Viridiplantae</taxon>
        <taxon>Streptophyta</taxon>
        <taxon>Embryophyta</taxon>
        <taxon>Tracheophyta</taxon>
        <taxon>Spermatophyta</taxon>
        <taxon>Magnoliopsida</taxon>
        <taxon>eudicotyledons</taxon>
        <taxon>Gunneridae</taxon>
        <taxon>Pentapetalae</taxon>
        <taxon>asterids</taxon>
        <taxon>lamiids</taxon>
        <taxon>Solanales</taxon>
        <taxon>Convolvulaceae</taxon>
        <taxon>Cuscuteae</taxon>
        <taxon>Cuscuta</taxon>
        <taxon>Cuscuta subgen. Grammica</taxon>
        <taxon>Cuscuta sect. Cleistogrammica</taxon>
    </lineage>
</organism>
<evidence type="ECO:0000256" key="10">
    <source>
        <dbReference type="ARBA" id="ARBA00022737"/>
    </source>
</evidence>
<dbReference type="FunFam" id="3.30.200.20:FF:000309">
    <property type="entry name" value="Leucine-rich repeat receptor protein kinase MSP1"/>
    <property type="match status" value="1"/>
</dbReference>
<comment type="subcellular location">
    <subcellularLocation>
        <location evidence="1">Cell membrane</location>
    </subcellularLocation>
    <subcellularLocation>
        <location evidence="2">Membrane</location>
        <topology evidence="2">Single-pass type I membrane protein</topology>
    </subcellularLocation>
</comment>
<dbReference type="PROSITE" id="PS00107">
    <property type="entry name" value="PROTEIN_KINASE_ATP"/>
    <property type="match status" value="1"/>
</dbReference>
<evidence type="ECO:0000256" key="8">
    <source>
        <dbReference type="ARBA" id="ARBA00022692"/>
    </source>
</evidence>
<dbReference type="GO" id="GO:0005524">
    <property type="term" value="F:ATP binding"/>
    <property type="evidence" value="ECO:0007669"/>
    <property type="project" value="UniProtKB-UniRule"/>
</dbReference>
<keyword evidence="8 21" id="KW-0812">Transmembrane</keyword>
<dbReference type="GO" id="GO:0006952">
    <property type="term" value="P:defense response"/>
    <property type="evidence" value="ECO:0007669"/>
    <property type="project" value="UniProtKB-ARBA"/>
</dbReference>
<evidence type="ECO:0000256" key="3">
    <source>
        <dbReference type="ARBA" id="ARBA00012513"/>
    </source>
</evidence>
<dbReference type="Pfam" id="PF23598">
    <property type="entry name" value="LRR_14"/>
    <property type="match status" value="1"/>
</dbReference>
<dbReference type="PANTHER" id="PTHR48053">
    <property type="entry name" value="LEUCINE RICH REPEAT FAMILY PROTEIN, EXPRESSED"/>
    <property type="match status" value="1"/>
</dbReference>
<dbReference type="InterPro" id="IPR017441">
    <property type="entry name" value="Protein_kinase_ATP_BS"/>
</dbReference>
<dbReference type="InterPro" id="IPR055414">
    <property type="entry name" value="LRR_R13L4/SHOC2-like"/>
</dbReference>
<comment type="catalytic activity">
    <reaction evidence="19">
        <text>L-seryl-[protein] + ATP = O-phospho-L-seryl-[protein] + ADP + H(+)</text>
        <dbReference type="Rhea" id="RHEA:17989"/>
        <dbReference type="Rhea" id="RHEA-COMP:9863"/>
        <dbReference type="Rhea" id="RHEA-COMP:11604"/>
        <dbReference type="ChEBI" id="CHEBI:15378"/>
        <dbReference type="ChEBI" id="CHEBI:29999"/>
        <dbReference type="ChEBI" id="CHEBI:30616"/>
        <dbReference type="ChEBI" id="CHEBI:83421"/>
        <dbReference type="ChEBI" id="CHEBI:456216"/>
        <dbReference type="EC" id="2.7.11.1"/>
    </reaction>
</comment>
<dbReference type="PANTHER" id="PTHR48053:SF126">
    <property type="entry name" value="MDIS1-INTERACTING RECEPTOR LIKE KINASE 2-LIKE ISOFORM X1"/>
    <property type="match status" value="1"/>
</dbReference>
<keyword evidence="14 21" id="KW-1133">Transmembrane helix</keyword>
<evidence type="ECO:0000256" key="13">
    <source>
        <dbReference type="ARBA" id="ARBA00022840"/>
    </source>
</evidence>
<evidence type="ECO:0000259" key="22">
    <source>
        <dbReference type="PROSITE" id="PS50011"/>
    </source>
</evidence>